<comment type="caution">
    <text evidence="3">The sequence shown here is derived from an EMBL/GenBank/DDBJ whole genome shotgun (WGS) entry which is preliminary data.</text>
</comment>
<reference evidence="3 4" key="1">
    <citation type="submission" date="2015-07" db="EMBL/GenBank/DDBJ databases">
        <title>Draft Genome Sequence of Malassezia furfur CBS1878 and Malassezia pachydermatis CBS1879.</title>
        <authorList>
            <person name="Triana S."/>
            <person name="Ohm R."/>
            <person name="Gonzalez A."/>
            <person name="DeCock H."/>
            <person name="Restrepo S."/>
            <person name="Celis A."/>
        </authorList>
    </citation>
    <scope>NUCLEOTIDE SEQUENCE [LARGE SCALE GENOMIC DNA]</scope>
    <source>
        <strain evidence="3 4">CBS 1879</strain>
    </source>
</reference>
<dbReference type="Proteomes" id="UP000037751">
    <property type="component" value="Unassembled WGS sequence"/>
</dbReference>
<dbReference type="InterPro" id="IPR002035">
    <property type="entry name" value="VWF_A"/>
</dbReference>
<organism evidence="3 4">
    <name type="scientific">Malassezia pachydermatis</name>
    <dbReference type="NCBI Taxonomy" id="77020"/>
    <lineage>
        <taxon>Eukaryota</taxon>
        <taxon>Fungi</taxon>
        <taxon>Dikarya</taxon>
        <taxon>Basidiomycota</taxon>
        <taxon>Ustilaginomycotina</taxon>
        <taxon>Malasseziomycetes</taxon>
        <taxon>Malasseziales</taxon>
        <taxon>Malasseziaceae</taxon>
        <taxon>Malassezia</taxon>
    </lineage>
</organism>
<dbReference type="InterPro" id="IPR036465">
    <property type="entry name" value="vWFA_dom_sf"/>
</dbReference>
<name>A0A0M9VQM5_9BASI</name>
<dbReference type="SMART" id="SM00327">
    <property type="entry name" value="VWA"/>
    <property type="match status" value="1"/>
</dbReference>
<dbReference type="SUPFAM" id="SSF53300">
    <property type="entry name" value="vWA-like"/>
    <property type="match status" value="1"/>
</dbReference>
<gene>
    <name evidence="3" type="ORF">Malapachy_2169</name>
</gene>
<feature type="compositionally biased region" description="Low complexity" evidence="1">
    <location>
        <begin position="380"/>
        <end position="394"/>
    </location>
</feature>
<keyword evidence="3" id="KW-0648">Protein biosynthesis</keyword>
<evidence type="ECO:0000313" key="3">
    <source>
        <dbReference type="EMBL" id="KOS15675.1"/>
    </source>
</evidence>
<evidence type="ECO:0000313" key="4">
    <source>
        <dbReference type="Proteomes" id="UP000037751"/>
    </source>
</evidence>
<dbReference type="PANTHER" id="PTHR47763:SF1">
    <property type="entry name" value="DUF659 DOMAIN-CONTAINING PROTEIN"/>
    <property type="match status" value="1"/>
</dbReference>
<dbReference type="GeneID" id="28728536"/>
<dbReference type="RefSeq" id="XP_017993307.1">
    <property type="nucleotide sequence ID" value="XM_018136661.1"/>
</dbReference>
<dbReference type="CDD" id="cd00198">
    <property type="entry name" value="vWFA"/>
    <property type="match status" value="1"/>
</dbReference>
<dbReference type="Gene3D" id="3.40.50.410">
    <property type="entry name" value="von Willebrand factor, type A domain"/>
    <property type="match status" value="1"/>
</dbReference>
<keyword evidence="3" id="KW-0808">Transferase</keyword>
<dbReference type="VEuPathDB" id="FungiDB:Malapachy_2169"/>
<protein>
    <submittedName>
        <fullName evidence="3">Elongation factor-2 kinase</fullName>
    </submittedName>
</protein>
<dbReference type="AlphaFoldDB" id="A0A0M9VQM5"/>
<keyword evidence="4" id="KW-1185">Reference proteome</keyword>
<evidence type="ECO:0000256" key="1">
    <source>
        <dbReference type="SAM" id="MobiDB-lite"/>
    </source>
</evidence>
<dbReference type="GO" id="GO:0004674">
    <property type="term" value="F:protein serine/threonine kinase activity"/>
    <property type="evidence" value="ECO:0007669"/>
    <property type="project" value="TreeGrafter"/>
</dbReference>
<dbReference type="Pfam" id="PF00092">
    <property type="entry name" value="VWA"/>
    <property type="match status" value="1"/>
</dbReference>
<dbReference type="GO" id="GO:0005737">
    <property type="term" value="C:cytoplasm"/>
    <property type="evidence" value="ECO:0007669"/>
    <property type="project" value="TreeGrafter"/>
</dbReference>
<evidence type="ECO:0000259" key="2">
    <source>
        <dbReference type="PROSITE" id="PS50234"/>
    </source>
</evidence>
<dbReference type="EMBL" id="LGAV01000002">
    <property type="protein sequence ID" value="KOS15675.1"/>
    <property type="molecule type" value="Genomic_DNA"/>
</dbReference>
<dbReference type="STRING" id="77020.A0A0M9VQM5"/>
<feature type="domain" description="VWFA" evidence="2">
    <location>
        <begin position="49"/>
        <end position="262"/>
    </location>
</feature>
<sequence>MTQAPSRGALGMFGAVNDPSVVPEWMNTSIQTGLEPGHSTIPDSGRSLDLVFIIDATGSMGSYINSATRNIESICDNIVQSEFLSTKGALRVGLIAYRDHPPQDHVYIVKNFGFTTSVLEMKENLNSLFAAGGGDGPEATTAALKAATDLDWRSSAAKMAILITDAPPHGIGEYGDGFPNGSPDGEDPLVLARKMSAMGIPLFVVACEPALSGYQHAVDFYQGIVNVTGGMLVPLTTASLLSQVVIAAAGEVMDMERLHREVGDSVLELMRNLSLTMGNEASNDPASATERLVDQVSAELHEKLLLRNESTKQLIIESIYRESEESAHNIRVWSQAPDVFSARPHIRKVIGSRLSQKFIEMRRQAAQHGGHVPLRFGSLSPKSTRSGAPSSSSSTRQIVSQFHAFEARPGMSLHGSSGATTDYARFGSDGYRTSSADDMDDDGDDAVMADSHVDMGTQGLSEHDILFEGDDGQRLAFRHDAISLSQARRLAMQTLSRAS</sequence>
<dbReference type="OrthoDB" id="301415at2759"/>
<dbReference type="GO" id="GO:0003746">
    <property type="term" value="F:translation elongation factor activity"/>
    <property type="evidence" value="ECO:0007669"/>
    <property type="project" value="UniProtKB-KW"/>
</dbReference>
<keyword evidence="3" id="KW-0251">Elongation factor</keyword>
<accession>A0A0M9VQM5</accession>
<dbReference type="PANTHER" id="PTHR47763">
    <property type="entry name" value="ALPHA-PROTEIN KINASE VWKA"/>
    <property type="match status" value="1"/>
</dbReference>
<proteinExistence type="predicted"/>
<dbReference type="PROSITE" id="PS50234">
    <property type="entry name" value="VWFA"/>
    <property type="match status" value="1"/>
</dbReference>
<keyword evidence="3" id="KW-0418">Kinase</keyword>
<dbReference type="InterPro" id="IPR052969">
    <property type="entry name" value="Thr-specific_kinase-like"/>
</dbReference>
<feature type="region of interest" description="Disordered" evidence="1">
    <location>
        <begin position="371"/>
        <end position="396"/>
    </location>
</feature>